<proteinExistence type="predicted"/>
<keyword evidence="3" id="KW-1185">Reference proteome</keyword>
<sequence>MPSASNVVGARPPPPPSTATSALTRAMDSGVNQNDLCRSGSAPARVGEPPLSPPSICANSWCGKATCGERHTPRTS</sequence>
<reference evidence="3" key="1">
    <citation type="submission" date="2013-06" db="EMBL/GenBank/DDBJ databases">
        <authorList>
            <person name="Zhao Q."/>
        </authorList>
    </citation>
    <scope>NUCLEOTIDE SEQUENCE</scope>
    <source>
        <strain evidence="3">cv. W1943</strain>
    </source>
</reference>
<reference evidence="2" key="2">
    <citation type="submission" date="2015-06" db="UniProtKB">
        <authorList>
            <consortium name="EnsemblPlants"/>
        </authorList>
    </citation>
    <scope>IDENTIFICATION</scope>
</reference>
<evidence type="ECO:0000313" key="2">
    <source>
        <dbReference type="EnsemblPlants" id="ORUFI02G13710.1"/>
    </source>
</evidence>
<accession>A0A0E0NDJ3</accession>
<dbReference type="HOGENOM" id="CLU_2658830_0_0_1"/>
<dbReference type="Gramene" id="ORUFI02G13710.1">
    <property type="protein sequence ID" value="ORUFI02G13710.1"/>
    <property type="gene ID" value="ORUFI02G13710"/>
</dbReference>
<protein>
    <submittedName>
        <fullName evidence="2">Uncharacterized protein</fullName>
    </submittedName>
</protein>
<dbReference type="EnsemblPlants" id="ORUFI02G13710.1">
    <property type="protein sequence ID" value="ORUFI02G13710.1"/>
    <property type="gene ID" value="ORUFI02G13710"/>
</dbReference>
<evidence type="ECO:0000256" key="1">
    <source>
        <dbReference type="SAM" id="MobiDB-lite"/>
    </source>
</evidence>
<feature type="region of interest" description="Disordered" evidence="1">
    <location>
        <begin position="1"/>
        <end position="22"/>
    </location>
</feature>
<dbReference type="AlphaFoldDB" id="A0A0E0NDJ3"/>
<dbReference type="Proteomes" id="UP000008022">
    <property type="component" value="Unassembled WGS sequence"/>
</dbReference>
<name>A0A0E0NDJ3_ORYRU</name>
<organism evidence="2 3">
    <name type="scientific">Oryza rufipogon</name>
    <name type="common">Brownbeard rice</name>
    <name type="synonym">Asian wild rice</name>
    <dbReference type="NCBI Taxonomy" id="4529"/>
    <lineage>
        <taxon>Eukaryota</taxon>
        <taxon>Viridiplantae</taxon>
        <taxon>Streptophyta</taxon>
        <taxon>Embryophyta</taxon>
        <taxon>Tracheophyta</taxon>
        <taxon>Spermatophyta</taxon>
        <taxon>Magnoliopsida</taxon>
        <taxon>Liliopsida</taxon>
        <taxon>Poales</taxon>
        <taxon>Poaceae</taxon>
        <taxon>BOP clade</taxon>
        <taxon>Oryzoideae</taxon>
        <taxon>Oryzeae</taxon>
        <taxon>Oryzinae</taxon>
        <taxon>Oryza</taxon>
    </lineage>
</organism>
<evidence type="ECO:0000313" key="3">
    <source>
        <dbReference type="Proteomes" id="UP000008022"/>
    </source>
</evidence>